<organism evidence="3 4">
    <name type="scientific">Aggregatimonas sangjinii</name>
    <dbReference type="NCBI Taxonomy" id="2583587"/>
    <lineage>
        <taxon>Bacteria</taxon>
        <taxon>Pseudomonadati</taxon>
        <taxon>Bacteroidota</taxon>
        <taxon>Flavobacteriia</taxon>
        <taxon>Flavobacteriales</taxon>
        <taxon>Flavobacteriaceae</taxon>
        <taxon>Aggregatimonas</taxon>
    </lineage>
</organism>
<gene>
    <name evidence="3" type="ORF">FGM00_01235</name>
</gene>
<proteinExistence type="predicted"/>
<dbReference type="PANTHER" id="PTHR34136:SF1">
    <property type="entry name" value="UDP-N-ACETYL-D-MANNOSAMINURONIC ACID TRANSFERASE"/>
    <property type="match status" value="1"/>
</dbReference>
<dbReference type="EMBL" id="CP040710">
    <property type="protein sequence ID" value="QCW98807.1"/>
    <property type="molecule type" value="Genomic_DNA"/>
</dbReference>
<evidence type="ECO:0000313" key="3">
    <source>
        <dbReference type="EMBL" id="QCW98807.1"/>
    </source>
</evidence>
<dbReference type="OrthoDB" id="9771846at2"/>
<dbReference type="InterPro" id="IPR004629">
    <property type="entry name" value="WecG_TagA_CpsF"/>
</dbReference>
<dbReference type="NCBIfam" id="TIGR00696">
    <property type="entry name" value="wecG_tagA_cpsF"/>
    <property type="match status" value="1"/>
</dbReference>
<dbReference type="PANTHER" id="PTHR34136">
    <property type="match status" value="1"/>
</dbReference>
<dbReference type="AlphaFoldDB" id="A0A5B7SP69"/>
<dbReference type="KEGG" id="asag:FGM00_01235"/>
<dbReference type="CDD" id="cd06533">
    <property type="entry name" value="Glyco_transf_WecG_TagA"/>
    <property type="match status" value="1"/>
</dbReference>
<evidence type="ECO:0000256" key="1">
    <source>
        <dbReference type="ARBA" id="ARBA00022676"/>
    </source>
</evidence>
<dbReference type="GO" id="GO:0016758">
    <property type="term" value="F:hexosyltransferase activity"/>
    <property type="evidence" value="ECO:0007669"/>
    <property type="project" value="TreeGrafter"/>
</dbReference>
<accession>A0A5B7SP69</accession>
<reference evidence="3 4" key="1">
    <citation type="submission" date="2019-05" db="EMBL/GenBank/DDBJ databases">
        <title>Genome sequencing of F202Z8.</title>
        <authorList>
            <person name="Kwon Y.M."/>
        </authorList>
    </citation>
    <scope>NUCLEOTIDE SEQUENCE [LARGE SCALE GENOMIC DNA]</scope>
    <source>
        <strain evidence="3 4">F202Z8</strain>
    </source>
</reference>
<keyword evidence="2 3" id="KW-0808">Transferase</keyword>
<protein>
    <submittedName>
        <fullName evidence="3">WecB/TagA/CpsF family glycosyltransferase</fullName>
    </submittedName>
</protein>
<evidence type="ECO:0000256" key="2">
    <source>
        <dbReference type="ARBA" id="ARBA00022679"/>
    </source>
</evidence>
<name>A0A5B7SP69_9FLAO</name>
<keyword evidence="1" id="KW-0328">Glycosyltransferase</keyword>
<keyword evidence="4" id="KW-1185">Reference proteome</keyword>
<dbReference type="Pfam" id="PF03808">
    <property type="entry name" value="Glyco_tran_WecG"/>
    <property type="match status" value="1"/>
</dbReference>
<sequence>MFPLRMTSHNKQPYWFFNQFMVEEIEILGIKVHNYSFRESYELISKALNGGHRKVFHVGINAASVELAKKSNDYVRMVNSANLVNPDGISMLWASSFLGKPLKERVPATDLMSQVVTHCANSGIGIYLFGAEEDIVTKVRDKFNELSLNPVVVGYRNGYFSNEQIDEIVEDIADSNAKLLLIALPSPMKEEFVYNNFDKMGNLSVSMGVGGAFDVIASKVNRAPKWVQDIGFEWFYRMMQEPKRLWKRYLVGNTKFIFWVIREKFGATGH</sequence>
<evidence type="ECO:0000313" key="4">
    <source>
        <dbReference type="Proteomes" id="UP000310017"/>
    </source>
</evidence>
<dbReference type="Proteomes" id="UP000310017">
    <property type="component" value="Chromosome"/>
</dbReference>